<protein>
    <submittedName>
        <fullName evidence="9">RagB/SusD family nutrient uptake outer membrane protein</fullName>
    </submittedName>
</protein>
<evidence type="ECO:0000256" key="2">
    <source>
        <dbReference type="ARBA" id="ARBA00006275"/>
    </source>
</evidence>
<keyword evidence="4" id="KW-0472">Membrane</keyword>
<keyword evidence="3" id="KW-0732">Signal</keyword>
<keyword evidence="10" id="KW-1185">Reference proteome</keyword>
<comment type="similarity">
    <text evidence="2">Belongs to the SusD family.</text>
</comment>
<dbReference type="SUPFAM" id="SSF48452">
    <property type="entry name" value="TPR-like"/>
    <property type="match status" value="1"/>
</dbReference>
<sequence>MNTRYNKWIMPFLGLFIFSGCSKFLEEKSDKSLGVPATIDEFKAVINDWGYLNSDYSSMGEASADDLYLSDADFNGLYYESDKRLYSWMPDYITRPASSAGHEWYACYKSIYPCNAILKGLDEYQLSGREADELRGQALAFRAARYLDGVQIWAPIYNKETANKDLGMVLRTDPDITLPSVRSTVQETYDLILTDLVRAIPLLPTAVTSPSLPTKAAAYGLLARAYLIMGDYEKALLHAEEALKFPHQVIDFNELNSGAAFPIPATNQTSAELIFYTRMYGSLMVGVNTAKVNGDLYSMYDEHDLRKVIYFRKNNENEILFKGTHMGHQGLITGITSAELLLIVAECEVRLNRLDKAAEAMNKLKVKRWDKSKFLPYGFSNQESALALVLAERRRELVWRGLRWVDIKRLNRDGANIILTRNINGKELLLPANDKRYALGIPEDVLEMTGMPQNPR</sequence>
<evidence type="ECO:0000256" key="1">
    <source>
        <dbReference type="ARBA" id="ARBA00004442"/>
    </source>
</evidence>
<feature type="repeat" description="TPR" evidence="6">
    <location>
        <begin position="216"/>
        <end position="249"/>
    </location>
</feature>
<evidence type="ECO:0000256" key="5">
    <source>
        <dbReference type="ARBA" id="ARBA00023237"/>
    </source>
</evidence>
<evidence type="ECO:0000256" key="3">
    <source>
        <dbReference type="ARBA" id="ARBA00022729"/>
    </source>
</evidence>
<dbReference type="PROSITE" id="PS50005">
    <property type="entry name" value="TPR"/>
    <property type="match status" value="1"/>
</dbReference>
<evidence type="ECO:0000256" key="4">
    <source>
        <dbReference type="ARBA" id="ARBA00023136"/>
    </source>
</evidence>
<dbReference type="InterPro" id="IPR033985">
    <property type="entry name" value="SusD-like_N"/>
</dbReference>
<dbReference type="Pfam" id="PF14322">
    <property type="entry name" value="SusD-like_3"/>
    <property type="match status" value="1"/>
</dbReference>
<keyword evidence="6" id="KW-0802">TPR repeat</keyword>
<reference evidence="9 10" key="1">
    <citation type="submission" date="2021-01" db="EMBL/GenBank/DDBJ databases">
        <title>C459-1 draft genome sequence.</title>
        <authorList>
            <person name="Zhang X.-F."/>
        </authorList>
    </citation>
    <scope>NUCLEOTIDE SEQUENCE [LARGE SCALE GENOMIC DNA]</scope>
    <source>
        <strain evidence="10">C459-1</strain>
    </source>
</reference>
<dbReference type="Gene3D" id="1.25.40.390">
    <property type="match status" value="1"/>
</dbReference>
<proteinExistence type="inferred from homology"/>
<dbReference type="InterPro" id="IPR019734">
    <property type="entry name" value="TPR_rpt"/>
</dbReference>
<dbReference type="InterPro" id="IPR012944">
    <property type="entry name" value="SusD_RagB_dom"/>
</dbReference>
<comment type="subcellular location">
    <subcellularLocation>
        <location evidence="1">Cell outer membrane</location>
    </subcellularLocation>
</comment>
<dbReference type="RefSeq" id="WP_202105196.1">
    <property type="nucleotide sequence ID" value="NZ_JAERTY010000018.1"/>
</dbReference>
<evidence type="ECO:0000259" key="8">
    <source>
        <dbReference type="Pfam" id="PF14322"/>
    </source>
</evidence>
<organism evidence="9 10">
    <name type="scientific">Sphingobacterium faecale</name>
    <dbReference type="NCBI Taxonomy" id="2803775"/>
    <lineage>
        <taxon>Bacteria</taxon>
        <taxon>Pseudomonadati</taxon>
        <taxon>Bacteroidota</taxon>
        <taxon>Sphingobacteriia</taxon>
        <taxon>Sphingobacteriales</taxon>
        <taxon>Sphingobacteriaceae</taxon>
        <taxon>Sphingobacterium</taxon>
    </lineage>
</organism>
<dbReference type="Pfam" id="PF07980">
    <property type="entry name" value="SusD_RagB"/>
    <property type="match status" value="1"/>
</dbReference>
<comment type="caution">
    <text evidence="9">The sequence shown here is derived from an EMBL/GenBank/DDBJ whole genome shotgun (WGS) entry which is preliminary data.</text>
</comment>
<gene>
    <name evidence="9" type="ORF">JKG61_22165</name>
</gene>
<feature type="domain" description="SusD-like N-terminal" evidence="8">
    <location>
        <begin position="23"/>
        <end position="227"/>
    </location>
</feature>
<dbReference type="Proteomes" id="UP000625283">
    <property type="component" value="Unassembled WGS sequence"/>
</dbReference>
<accession>A0ABS1RAB2</accession>
<dbReference type="InterPro" id="IPR011990">
    <property type="entry name" value="TPR-like_helical_dom_sf"/>
</dbReference>
<dbReference type="PROSITE" id="PS51257">
    <property type="entry name" value="PROKAR_LIPOPROTEIN"/>
    <property type="match status" value="1"/>
</dbReference>
<evidence type="ECO:0000259" key="7">
    <source>
        <dbReference type="Pfam" id="PF07980"/>
    </source>
</evidence>
<evidence type="ECO:0000313" key="10">
    <source>
        <dbReference type="Proteomes" id="UP000625283"/>
    </source>
</evidence>
<feature type="domain" description="RagB/SusD" evidence="7">
    <location>
        <begin position="338"/>
        <end position="413"/>
    </location>
</feature>
<dbReference type="EMBL" id="JAERTY010000018">
    <property type="protein sequence ID" value="MBL1411480.1"/>
    <property type="molecule type" value="Genomic_DNA"/>
</dbReference>
<evidence type="ECO:0000256" key="6">
    <source>
        <dbReference type="PROSITE-ProRule" id="PRU00339"/>
    </source>
</evidence>
<dbReference type="SMART" id="SM00028">
    <property type="entry name" value="TPR"/>
    <property type="match status" value="1"/>
</dbReference>
<keyword evidence="5" id="KW-0998">Cell outer membrane</keyword>
<name>A0ABS1RAB2_9SPHI</name>
<evidence type="ECO:0000313" key="9">
    <source>
        <dbReference type="EMBL" id="MBL1411480.1"/>
    </source>
</evidence>